<feature type="domain" description="DUF6440" evidence="1">
    <location>
        <begin position="12"/>
        <end position="65"/>
    </location>
</feature>
<dbReference type="Pfam" id="PF20037">
    <property type="entry name" value="DUF6440"/>
    <property type="match status" value="1"/>
</dbReference>
<dbReference type="Proteomes" id="UP000465035">
    <property type="component" value="Chromosome"/>
</dbReference>
<accession>A0A6P1E731</accession>
<dbReference type="InterPro" id="IPR045515">
    <property type="entry name" value="DUF6440"/>
</dbReference>
<gene>
    <name evidence="2" type="ORF">GQR93_13540</name>
</gene>
<organism evidence="2 3">
    <name type="scientific">Lentilactobacillus hilgardii</name>
    <name type="common">Lactobacillus hilgardii</name>
    <dbReference type="NCBI Taxonomy" id="1588"/>
    <lineage>
        <taxon>Bacteria</taxon>
        <taxon>Bacillati</taxon>
        <taxon>Bacillota</taxon>
        <taxon>Bacilli</taxon>
        <taxon>Lactobacillales</taxon>
        <taxon>Lactobacillaceae</taxon>
        <taxon>Lentilactobacillus</taxon>
    </lineage>
</organism>
<dbReference type="AlphaFoldDB" id="A0A6P1E731"/>
<protein>
    <recommendedName>
        <fullName evidence="1">DUF6440 domain-containing protein</fullName>
    </recommendedName>
</protein>
<reference evidence="2 3" key="1">
    <citation type="submission" date="2019-12" db="EMBL/GenBank/DDBJ databases">
        <title>Lactobacillus hilgardii FLUB.</title>
        <authorList>
            <person name="Gustaw K."/>
        </authorList>
    </citation>
    <scope>NUCLEOTIDE SEQUENCE [LARGE SCALE GENOMIC DNA]</scope>
    <source>
        <strain evidence="2 3">FLUB</strain>
    </source>
</reference>
<evidence type="ECO:0000313" key="2">
    <source>
        <dbReference type="EMBL" id="QHB53137.1"/>
    </source>
</evidence>
<proteinExistence type="predicted"/>
<dbReference type="RefSeq" id="WP_003550601.1">
    <property type="nucleotide sequence ID" value="NZ_CABKOL010000106.1"/>
</dbReference>
<dbReference type="GeneID" id="69059398"/>
<evidence type="ECO:0000313" key="3">
    <source>
        <dbReference type="Proteomes" id="UP000465035"/>
    </source>
</evidence>
<sequence length="67" mass="7370">MFKKEVDVNADRFDTKINEIIDTSQNVDVLVDHKTKVQYLIVSQRGIGGGVGVTVLVDKDGKPLLAE</sequence>
<name>A0A6P1E731_LENHI</name>
<dbReference type="EMBL" id="CP047121">
    <property type="protein sequence ID" value="QHB53137.1"/>
    <property type="molecule type" value="Genomic_DNA"/>
</dbReference>
<evidence type="ECO:0000259" key="1">
    <source>
        <dbReference type="Pfam" id="PF20037"/>
    </source>
</evidence>